<dbReference type="InterPro" id="IPR012334">
    <property type="entry name" value="Pectin_lyas_fold"/>
</dbReference>
<reference evidence="13" key="1">
    <citation type="submission" date="2025-08" db="UniProtKB">
        <authorList>
            <consortium name="RefSeq"/>
        </authorList>
    </citation>
    <scope>IDENTIFICATION</scope>
    <source>
        <tissue evidence="13">Gonad</tissue>
    </source>
</reference>
<keyword evidence="3 10" id="KW-0732">Signal</keyword>
<evidence type="ECO:0000256" key="4">
    <source>
        <dbReference type="ARBA" id="ARBA00022737"/>
    </source>
</evidence>
<dbReference type="KEGG" id="bbel:109462524"/>
<dbReference type="InterPro" id="IPR036772">
    <property type="entry name" value="SRCR-like_dom_sf"/>
</dbReference>
<dbReference type="GO" id="GO:0016020">
    <property type="term" value="C:membrane"/>
    <property type="evidence" value="ECO:0007669"/>
    <property type="project" value="UniProtKB-SubCell"/>
</dbReference>
<keyword evidence="6" id="KW-0472">Membrane</keyword>
<sequence length="526" mass="57533">MGPLWRRVFLVSLLLLGLLSGGVSDDIGGSYYWNRTLSLSGSPYNVTDEIIVGEAATLTIEPGVRLLFPEGVGMTVWGRLIAIGTTEQRVIFDRKRNPPDDEANNVTRDHRIRLLGPTVFEGRVQVKLDGMWGSLCQYNWRRSWRGSEANVVCRQLGFATGRVENKYRFGKGRVAVSDLQCLGNESSIYECTHHDFDLPPHWCHQGQNRGDLGVVCEGLNHRENVYWKAIDIRTTDVAMKSTLQNVDILYAGGGNSNAERAAIFSASVPPLLQNVSVRYSGDAAIRVNNTMTFLQMENCDVSENQGVGLIVTNPSADVTIVSSTFSKNFPAGMQVTAGHTKSSLQITDSTFEQNSGAGLMLSDVPMNVDIRQSNFSTNSHHGLSVVATTHVSLVTDSCHFDQNGLDGFHARYIGMSGSRSHTVMRNGVVEGNVGSGFNLEIEYQTIASPPISDQIIIDQSDFTSNKNGSVKITVDNSYEDRFPVVQLTGGVHRDNMATVIDVGGTRAEVTIQDVEFDSSQCGIQLV</sequence>
<feature type="chain" id="PRO_5028159635" evidence="10">
    <location>
        <begin position="25"/>
        <end position="526"/>
    </location>
</feature>
<keyword evidence="4" id="KW-0677">Repeat</keyword>
<protein>
    <submittedName>
        <fullName evidence="13">Protein bark beetle-like</fullName>
    </submittedName>
</protein>
<evidence type="ECO:0000256" key="2">
    <source>
        <dbReference type="ARBA" id="ARBA00022692"/>
    </source>
</evidence>
<evidence type="ECO:0000259" key="11">
    <source>
        <dbReference type="PROSITE" id="PS50287"/>
    </source>
</evidence>
<keyword evidence="12" id="KW-1185">Reference proteome</keyword>
<organism evidence="12 13">
    <name type="scientific">Branchiostoma belcheri</name>
    <name type="common">Amphioxus</name>
    <dbReference type="NCBI Taxonomy" id="7741"/>
    <lineage>
        <taxon>Eukaryota</taxon>
        <taxon>Metazoa</taxon>
        <taxon>Chordata</taxon>
        <taxon>Cephalochordata</taxon>
        <taxon>Leptocardii</taxon>
        <taxon>Amphioxiformes</taxon>
        <taxon>Branchiostomatidae</taxon>
        <taxon>Branchiostoma</taxon>
    </lineage>
</organism>
<evidence type="ECO:0000313" key="12">
    <source>
        <dbReference type="Proteomes" id="UP000515135"/>
    </source>
</evidence>
<dbReference type="AlphaFoldDB" id="A0A6P4XDL8"/>
<evidence type="ECO:0000256" key="10">
    <source>
        <dbReference type="SAM" id="SignalP"/>
    </source>
</evidence>
<proteinExistence type="predicted"/>
<evidence type="ECO:0000256" key="5">
    <source>
        <dbReference type="ARBA" id="ARBA00022989"/>
    </source>
</evidence>
<dbReference type="Gene3D" id="3.10.250.10">
    <property type="entry name" value="SRCR-like domain"/>
    <property type="match status" value="1"/>
</dbReference>
<evidence type="ECO:0000256" key="8">
    <source>
        <dbReference type="ARBA" id="ARBA00023180"/>
    </source>
</evidence>
<accession>A0A6P4XDL8</accession>
<dbReference type="RefSeq" id="XP_019614635.1">
    <property type="nucleotide sequence ID" value="XM_019759076.1"/>
</dbReference>
<dbReference type="SMART" id="SM00710">
    <property type="entry name" value="PbH1"/>
    <property type="match status" value="6"/>
</dbReference>
<dbReference type="InterPro" id="IPR001190">
    <property type="entry name" value="SRCR"/>
</dbReference>
<dbReference type="PANTHER" id="PTHR47653:SF1">
    <property type="entry name" value="DELETED IN MALIGNANT BRAIN TUMORS 1 PROTEIN"/>
    <property type="match status" value="1"/>
</dbReference>
<dbReference type="Proteomes" id="UP000515135">
    <property type="component" value="Unplaced"/>
</dbReference>
<keyword evidence="5" id="KW-1133">Transmembrane helix</keyword>
<keyword evidence="8" id="KW-0325">Glycoprotein</keyword>
<evidence type="ECO:0000256" key="3">
    <source>
        <dbReference type="ARBA" id="ARBA00022729"/>
    </source>
</evidence>
<name>A0A6P4XDL8_BRABE</name>
<dbReference type="PRINTS" id="PR00258">
    <property type="entry name" value="SPERACTRCPTR"/>
</dbReference>
<comment type="subcellular location">
    <subcellularLocation>
        <location evidence="1">Membrane</location>
        <topology evidence="1">Single-pass membrane protein</topology>
    </subcellularLocation>
</comment>
<dbReference type="SUPFAM" id="SSF56487">
    <property type="entry name" value="SRCR-like"/>
    <property type="match status" value="1"/>
</dbReference>
<comment type="caution">
    <text evidence="9">Lacks conserved residue(s) required for the propagation of feature annotation.</text>
</comment>
<dbReference type="Pfam" id="PF00530">
    <property type="entry name" value="SRCR"/>
    <property type="match status" value="1"/>
</dbReference>
<gene>
    <name evidence="13" type="primary">LOC109462524</name>
</gene>
<feature type="signal peptide" evidence="10">
    <location>
        <begin position="1"/>
        <end position="24"/>
    </location>
</feature>
<dbReference type="Pfam" id="PF13229">
    <property type="entry name" value="Beta_helix"/>
    <property type="match status" value="1"/>
</dbReference>
<dbReference type="InterPro" id="IPR053243">
    <property type="entry name" value="SJ_maturation_regulator"/>
</dbReference>
<dbReference type="FunFam" id="3.10.250.10:FF:000016">
    <property type="entry name" value="Scavenger receptor cysteine-rich protein type 12"/>
    <property type="match status" value="1"/>
</dbReference>
<keyword evidence="7 9" id="KW-1015">Disulfide bond</keyword>
<dbReference type="Gene3D" id="2.160.20.10">
    <property type="entry name" value="Single-stranded right-handed beta-helix, Pectin lyase-like"/>
    <property type="match status" value="1"/>
</dbReference>
<dbReference type="GO" id="GO:0045217">
    <property type="term" value="P:cell-cell junction maintenance"/>
    <property type="evidence" value="ECO:0007669"/>
    <property type="project" value="TreeGrafter"/>
</dbReference>
<dbReference type="SUPFAM" id="SSF51126">
    <property type="entry name" value="Pectin lyase-like"/>
    <property type="match status" value="1"/>
</dbReference>
<dbReference type="SMART" id="SM00202">
    <property type="entry name" value="SR"/>
    <property type="match status" value="1"/>
</dbReference>
<dbReference type="PANTHER" id="PTHR47653">
    <property type="entry name" value="PROTEIN BARK BEETLE"/>
    <property type="match status" value="1"/>
</dbReference>
<keyword evidence="2" id="KW-0812">Transmembrane</keyword>
<dbReference type="OrthoDB" id="536948at2759"/>
<evidence type="ECO:0000313" key="13">
    <source>
        <dbReference type="RefSeq" id="XP_019614635.1"/>
    </source>
</evidence>
<feature type="disulfide bond" evidence="9">
    <location>
        <begin position="181"/>
        <end position="191"/>
    </location>
</feature>
<dbReference type="PROSITE" id="PS50287">
    <property type="entry name" value="SRCR_2"/>
    <property type="match status" value="1"/>
</dbReference>
<dbReference type="InterPro" id="IPR011050">
    <property type="entry name" value="Pectin_lyase_fold/virulence"/>
</dbReference>
<feature type="domain" description="SRCR" evidence="11">
    <location>
        <begin position="112"/>
        <end position="217"/>
    </location>
</feature>
<evidence type="ECO:0000256" key="9">
    <source>
        <dbReference type="PROSITE-ProRule" id="PRU00196"/>
    </source>
</evidence>
<dbReference type="GeneID" id="109462524"/>
<evidence type="ECO:0000256" key="1">
    <source>
        <dbReference type="ARBA" id="ARBA00004167"/>
    </source>
</evidence>
<dbReference type="InterPro" id="IPR006626">
    <property type="entry name" value="PbH1"/>
</dbReference>
<dbReference type="InterPro" id="IPR039448">
    <property type="entry name" value="Beta_helix"/>
</dbReference>
<evidence type="ECO:0000256" key="6">
    <source>
        <dbReference type="ARBA" id="ARBA00023136"/>
    </source>
</evidence>
<evidence type="ECO:0000256" key="7">
    <source>
        <dbReference type="ARBA" id="ARBA00023157"/>
    </source>
</evidence>